<dbReference type="GO" id="GO:0055085">
    <property type="term" value="P:transmembrane transport"/>
    <property type="evidence" value="ECO:0007669"/>
    <property type="project" value="InterPro"/>
</dbReference>
<evidence type="ECO:0000259" key="1">
    <source>
        <dbReference type="Pfam" id="PF03544"/>
    </source>
</evidence>
<sequence length="207" mass="21388">MIVAMALSLAQANQARQVTEPAVPPQLLNKTPVIGPDDYPNRAFIDGDEGIVSTVLHIREDGRAAACEVTETSGVAALDKATCSILLMRARFVPARTAAGAVTRGDWRTATVWGVGAEMPSVSKALPLQVKRLPADYGSPVQMRAIFDATGHLSSCEVTASSGSAAADRAACAYAKGQLTIAPPRSGSPGVAPAAVRHITATLSTDP</sequence>
<dbReference type="EMBL" id="JACIJK010000003">
    <property type="protein sequence ID" value="MBB5714463.1"/>
    <property type="molecule type" value="Genomic_DNA"/>
</dbReference>
<dbReference type="SUPFAM" id="SSF74653">
    <property type="entry name" value="TolA/TonB C-terminal domain"/>
    <property type="match status" value="2"/>
</dbReference>
<dbReference type="RefSeq" id="WP_184055775.1">
    <property type="nucleotide sequence ID" value="NZ_JACIJK010000003.1"/>
</dbReference>
<organism evidence="2 3">
    <name type="scientific">Sphingomonas aerophila</name>
    <dbReference type="NCBI Taxonomy" id="1344948"/>
    <lineage>
        <taxon>Bacteria</taxon>
        <taxon>Pseudomonadati</taxon>
        <taxon>Pseudomonadota</taxon>
        <taxon>Alphaproteobacteria</taxon>
        <taxon>Sphingomonadales</taxon>
        <taxon>Sphingomonadaceae</taxon>
        <taxon>Sphingomonas</taxon>
    </lineage>
</organism>
<comment type="caution">
    <text evidence="2">The sequence shown here is derived from an EMBL/GenBank/DDBJ whole genome shotgun (WGS) entry which is preliminary data.</text>
</comment>
<dbReference type="InterPro" id="IPR037682">
    <property type="entry name" value="TonB_C"/>
</dbReference>
<reference evidence="2 3" key="1">
    <citation type="submission" date="2020-08" db="EMBL/GenBank/DDBJ databases">
        <title>Genomic Encyclopedia of Type Strains, Phase IV (KMG-IV): sequencing the most valuable type-strain genomes for metagenomic binning, comparative biology and taxonomic classification.</title>
        <authorList>
            <person name="Goeker M."/>
        </authorList>
    </citation>
    <scope>NUCLEOTIDE SEQUENCE [LARGE SCALE GENOMIC DNA]</scope>
    <source>
        <strain evidence="2 3">DSM 100044</strain>
    </source>
</reference>
<dbReference type="Pfam" id="PF03544">
    <property type="entry name" value="TonB_C"/>
    <property type="match status" value="1"/>
</dbReference>
<evidence type="ECO:0000313" key="2">
    <source>
        <dbReference type="EMBL" id="MBB5714463.1"/>
    </source>
</evidence>
<gene>
    <name evidence="2" type="ORF">FHS94_001294</name>
</gene>
<feature type="domain" description="TonB C-terminal" evidence="1">
    <location>
        <begin position="38"/>
        <end position="98"/>
    </location>
</feature>
<dbReference type="Proteomes" id="UP000546200">
    <property type="component" value="Unassembled WGS sequence"/>
</dbReference>
<protein>
    <submittedName>
        <fullName evidence="2">Outer membrane biosynthesis protein TonB</fullName>
    </submittedName>
</protein>
<evidence type="ECO:0000313" key="3">
    <source>
        <dbReference type="Proteomes" id="UP000546200"/>
    </source>
</evidence>
<dbReference type="Gene3D" id="3.30.1150.10">
    <property type="match status" value="1"/>
</dbReference>
<proteinExistence type="predicted"/>
<accession>A0A7W9BCF3</accession>
<name>A0A7W9BCF3_9SPHN</name>
<keyword evidence="3" id="KW-1185">Reference proteome</keyword>
<dbReference type="AlphaFoldDB" id="A0A7W9BCF3"/>